<dbReference type="Proteomes" id="UP001152049">
    <property type="component" value="Unassembled WGS sequence"/>
</dbReference>
<dbReference type="GO" id="GO:0071949">
    <property type="term" value="F:FAD binding"/>
    <property type="evidence" value="ECO:0007669"/>
    <property type="project" value="InterPro"/>
</dbReference>
<evidence type="ECO:0000313" key="8">
    <source>
        <dbReference type="EMBL" id="KAJ4269855.1"/>
    </source>
</evidence>
<keyword evidence="4" id="KW-0274">FAD</keyword>
<dbReference type="SUPFAM" id="SSF56176">
    <property type="entry name" value="FAD-binding/transporter-associated domain-like"/>
    <property type="match status" value="1"/>
</dbReference>
<comment type="caution">
    <text evidence="8">The sequence shown here is derived from an EMBL/GenBank/DDBJ whole genome shotgun (WGS) entry which is preliminary data.</text>
</comment>
<keyword evidence="3" id="KW-0285">Flavoprotein</keyword>
<name>A0A9W8VNI7_9HYPO</name>
<evidence type="ECO:0000313" key="9">
    <source>
        <dbReference type="Proteomes" id="UP001152049"/>
    </source>
</evidence>
<dbReference type="Pfam" id="PF01565">
    <property type="entry name" value="FAD_binding_4"/>
    <property type="match status" value="1"/>
</dbReference>
<dbReference type="PANTHER" id="PTHR42973:SF39">
    <property type="entry name" value="FAD-BINDING PCMH-TYPE DOMAIN-CONTAINING PROTEIN"/>
    <property type="match status" value="1"/>
</dbReference>
<comment type="cofactor">
    <cofactor evidence="1">
        <name>FAD</name>
        <dbReference type="ChEBI" id="CHEBI:57692"/>
    </cofactor>
</comment>
<dbReference type="PANTHER" id="PTHR42973">
    <property type="entry name" value="BINDING OXIDOREDUCTASE, PUTATIVE (AFU_ORTHOLOGUE AFUA_1G17690)-RELATED"/>
    <property type="match status" value="1"/>
</dbReference>
<dbReference type="InterPro" id="IPR050416">
    <property type="entry name" value="FAD-linked_Oxidoreductase"/>
</dbReference>
<evidence type="ECO:0000256" key="3">
    <source>
        <dbReference type="ARBA" id="ARBA00022630"/>
    </source>
</evidence>
<dbReference type="InterPro" id="IPR016169">
    <property type="entry name" value="FAD-bd_PCMH_sub2"/>
</dbReference>
<dbReference type="InterPro" id="IPR016166">
    <property type="entry name" value="FAD-bd_PCMH"/>
</dbReference>
<evidence type="ECO:0000256" key="6">
    <source>
        <dbReference type="SAM" id="SignalP"/>
    </source>
</evidence>
<dbReference type="OrthoDB" id="9983560at2759"/>
<feature type="signal peptide" evidence="6">
    <location>
        <begin position="1"/>
        <end position="25"/>
    </location>
</feature>
<organism evidence="8 9">
    <name type="scientific">Fusarium torreyae</name>
    <dbReference type="NCBI Taxonomy" id="1237075"/>
    <lineage>
        <taxon>Eukaryota</taxon>
        <taxon>Fungi</taxon>
        <taxon>Dikarya</taxon>
        <taxon>Ascomycota</taxon>
        <taxon>Pezizomycotina</taxon>
        <taxon>Sordariomycetes</taxon>
        <taxon>Hypocreomycetidae</taxon>
        <taxon>Hypocreales</taxon>
        <taxon>Nectriaceae</taxon>
        <taxon>Fusarium</taxon>
    </lineage>
</organism>
<proteinExistence type="inferred from homology"/>
<evidence type="ECO:0000259" key="7">
    <source>
        <dbReference type="PROSITE" id="PS51387"/>
    </source>
</evidence>
<dbReference type="AlphaFoldDB" id="A0A9W8VNI7"/>
<accession>A0A9W8VNI7</accession>
<evidence type="ECO:0000256" key="2">
    <source>
        <dbReference type="ARBA" id="ARBA00005466"/>
    </source>
</evidence>
<dbReference type="EMBL" id="JAOQAZ010000002">
    <property type="protein sequence ID" value="KAJ4269855.1"/>
    <property type="molecule type" value="Genomic_DNA"/>
</dbReference>
<keyword evidence="9" id="KW-1185">Reference proteome</keyword>
<feature type="chain" id="PRO_5040964782" description="FAD-binding PCMH-type domain-containing protein" evidence="6">
    <location>
        <begin position="26"/>
        <end position="363"/>
    </location>
</feature>
<comment type="similarity">
    <text evidence="2">Belongs to the oxygen-dependent FAD-linked oxidoreductase family.</text>
</comment>
<protein>
    <recommendedName>
        <fullName evidence="7">FAD-binding PCMH-type domain-containing protein</fullName>
    </recommendedName>
</protein>
<gene>
    <name evidence="8" type="ORF">NW762_001524</name>
</gene>
<dbReference type="Gene3D" id="3.30.465.10">
    <property type="match status" value="1"/>
</dbReference>
<feature type="domain" description="FAD-binding PCMH-type" evidence="7">
    <location>
        <begin position="133"/>
        <end position="314"/>
    </location>
</feature>
<dbReference type="PROSITE" id="PS51387">
    <property type="entry name" value="FAD_PCMH"/>
    <property type="match status" value="1"/>
</dbReference>
<reference evidence="8" key="1">
    <citation type="submission" date="2022-09" db="EMBL/GenBank/DDBJ databases">
        <title>Fusarium specimens isolated from Avocado Roots.</title>
        <authorList>
            <person name="Stajich J."/>
            <person name="Roper C."/>
            <person name="Heimlech-Rivalta G."/>
        </authorList>
    </citation>
    <scope>NUCLEOTIDE SEQUENCE</scope>
    <source>
        <strain evidence="8">CF00136</strain>
    </source>
</reference>
<sequence length="363" mass="39355">MRVKRSGWFIEAALALLLLVTKAQTVTIDGKAVDADKSNVAPAAEVPSGTYLNNFESIQLTKDVLANLTDLQLSDVSLFYFDDDSNPEKQSSQCKVMPGDSLYPKDTVWNLLDILSDGALIKTVPLGSACYDVRYPVSSLLNITNLAQIQLVINFARNTNTRLVIRNTGHDFLGKNTGQGALSLWTYHLKGIEILRDYQSAGRRYKGPAFKIGAGVVVHELYEAAEREGFTAVGGECRTVGVACGYAVGGGHSPVTPIHGLASDQILSINLVTPDGQFITADDTQNQDLFWAFRGGGPATFGVVTSMMIKVHEKTVFSGMTWDTTTKDMNITDKTSGKPLKHTGDAILSSQQLKITVTVECRD</sequence>
<keyword evidence="6" id="KW-0732">Signal</keyword>
<evidence type="ECO:0000256" key="5">
    <source>
        <dbReference type="ARBA" id="ARBA00023002"/>
    </source>
</evidence>
<dbReference type="InterPro" id="IPR006094">
    <property type="entry name" value="Oxid_FAD_bind_N"/>
</dbReference>
<dbReference type="InterPro" id="IPR036318">
    <property type="entry name" value="FAD-bd_PCMH-like_sf"/>
</dbReference>
<evidence type="ECO:0000256" key="1">
    <source>
        <dbReference type="ARBA" id="ARBA00001974"/>
    </source>
</evidence>
<evidence type="ECO:0000256" key="4">
    <source>
        <dbReference type="ARBA" id="ARBA00022827"/>
    </source>
</evidence>
<keyword evidence="5" id="KW-0560">Oxidoreductase</keyword>
<dbReference type="GO" id="GO:0016491">
    <property type="term" value="F:oxidoreductase activity"/>
    <property type="evidence" value="ECO:0007669"/>
    <property type="project" value="UniProtKB-KW"/>
</dbReference>